<sequence>MRRHLHLRALPAAAAIVTAAVTVTVAPASGAGAAGPTSVTVAPASRAPVSAQDRAWLREAHQANLAEIDVGELAGKKGATSEVRSAGRMLVTDHTAFDGKVTRLAERLGVSLPKTPTPADTAAADRLRNESGKAFDQDFLSTMVSGHRKVIADTRTQVSQGSSTRVIALAKNALPELRKHLAMLRKTQTSG</sequence>
<dbReference type="Proteomes" id="UP001501442">
    <property type="component" value="Unassembled WGS sequence"/>
</dbReference>
<organism evidence="3 4">
    <name type="scientific">Actinoallomurus vinaceus</name>
    <dbReference type="NCBI Taxonomy" id="1080074"/>
    <lineage>
        <taxon>Bacteria</taxon>
        <taxon>Bacillati</taxon>
        <taxon>Actinomycetota</taxon>
        <taxon>Actinomycetes</taxon>
        <taxon>Streptosporangiales</taxon>
        <taxon>Thermomonosporaceae</taxon>
        <taxon>Actinoallomurus</taxon>
    </lineage>
</organism>
<dbReference type="EMBL" id="BAABHK010000013">
    <property type="protein sequence ID" value="GAA4634094.1"/>
    <property type="molecule type" value="Genomic_DNA"/>
</dbReference>
<dbReference type="InterPro" id="IPR012347">
    <property type="entry name" value="Ferritin-like"/>
</dbReference>
<proteinExistence type="predicted"/>
<keyword evidence="4" id="KW-1185">Reference proteome</keyword>
<dbReference type="PANTHER" id="PTHR38593">
    <property type="entry name" value="BLR2558 PROTEIN"/>
    <property type="match status" value="1"/>
</dbReference>
<evidence type="ECO:0000256" key="1">
    <source>
        <dbReference type="SAM" id="SignalP"/>
    </source>
</evidence>
<dbReference type="Gene3D" id="1.20.1260.10">
    <property type="match status" value="1"/>
</dbReference>
<evidence type="ECO:0000259" key="2">
    <source>
        <dbReference type="Pfam" id="PF13628"/>
    </source>
</evidence>
<comment type="caution">
    <text evidence="3">The sequence shown here is derived from an EMBL/GenBank/DDBJ whole genome shotgun (WGS) entry which is preliminary data.</text>
</comment>
<reference evidence="4" key="1">
    <citation type="journal article" date="2019" name="Int. J. Syst. Evol. Microbiol.">
        <title>The Global Catalogue of Microorganisms (GCM) 10K type strain sequencing project: providing services to taxonomists for standard genome sequencing and annotation.</title>
        <authorList>
            <consortium name="The Broad Institute Genomics Platform"/>
            <consortium name="The Broad Institute Genome Sequencing Center for Infectious Disease"/>
            <person name="Wu L."/>
            <person name="Ma J."/>
        </authorList>
    </citation>
    <scope>NUCLEOTIDE SEQUENCE [LARGE SCALE GENOMIC DNA]</scope>
    <source>
        <strain evidence="4">JCM 17939</strain>
    </source>
</reference>
<accession>A0ABP8UKT4</accession>
<feature type="chain" id="PRO_5046651113" evidence="1">
    <location>
        <begin position="20"/>
        <end position="191"/>
    </location>
</feature>
<dbReference type="InterPro" id="IPR025419">
    <property type="entry name" value="DUF4142"/>
</dbReference>
<dbReference type="RefSeq" id="WP_345437080.1">
    <property type="nucleotide sequence ID" value="NZ_BAABHK010000013.1"/>
</dbReference>
<feature type="domain" description="DUF4142" evidence="2">
    <location>
        <begin position="52"/>
        <end position="185"/>
    </location>
</feature>
<dbReference type="Pfam" id="PF13628">
    <property type="entry name" value="DUF4142"/>
    <property type="match status" value="1"/>
</dbReference>
<gene>
    <name evidence="3" type="ORF">GCM10023196_074260</name>
</gene>
<name>A0ABP8UKT4_9ACTN</name>
<evidence type="ECO:0000313" key="4">
    <source>
        <dbReference type="Proteomes" id="UP001501442"/>
    </source>
</evidence>
<evidence type="ECO:0000313" key="3">
    <source>
        <dbReference type="EMBL" id="GAA4634094.1"/>
    </source>
</evidence>
<dbReference type="PANTHER" id="PTHR38593:SF1">
    <property type="entry name" value="BLR2558 PROTEIN"/>
    <property type="match status" value="1"/>
</dbReference>
<protein>
    <submittedName>
        <fullName evidence="3">DUF4142 domain-containing protein</fullName>
    </submittedName>
</protein>
<keyword evidence="1" id="KW-0732">Signal</keyword>
<feature type="signal peptide" evidence="1">
    <location>
        <begin position="1"/>
        <end position="19"/>
    </location>
</feature>